<dbReference type="Proteomes" id="UP000652761">
    <property type="component" value="Unassembled WGS sequence"/>
</dbReference>
<evidence type="ECO:0000313" key="1">
    <source>
        <dbReference type="EMBL" id="MQM16593.1"/>
    </source>
</evidence>
<proteinExistence type="predicted"/>
<keyword evidence="2" id="KW-1185">Reference proteome</keyword>
<organism evidence="1 2">
    <name type="scientific">Colocasia esculenta</name>
    <name type="common">Wild taro</name>
    <name type="synonym">Arum esculentum</name>
    <dbReference type="NCBI Taxonomy" id="4460"/>
    <lineage>
        <taxon>Eukaryota</taxon>
        <taxon>Viridiplantae</taxon>
        <taxon>Streptophyta</taxon>
        <taxon>Embryophyta</taxon>
        <taxon>Tracheophyta</taxon>
        <taxon>Spermatophyta</taxon>
        <taxon>Magnoliopsida</taxon>
        <taxon>Liliopsida</taxon>
        <taxon>Araceae</taxon>
        <taxon>Aroideae</taxon>
        <taxon>Colocasieae</taxon>
        <taxon>Colocasia</taxon>
    </lineage>
</organism>
<dbReference type="EMBL" id="NMUH01007077">
    <property type="protein sequence ID" value="MQM16593.1"/>
    <property type="molecule type" value="Genomic_DNA"/>
</dbReference>
<gene>
    <name evidence="1" type="ORF">Taro_049551</name>
</gene>
<evidence type="ECO:0000313" key="2">
    <source>
        <dbReference type="Proteomes" id="UP000652761"/>
    </source>
</evidence>
<reference evidence="1" key="1">
    <citation type="submission" date="2017-07" db="EMBL/GenBank/DDBJ databases">
        <title>Taro Niue Genome Assembly and Annotation.</title>
        <authorList>
            <person name="Atibalentja N."/>
            <person name="Keating K."/>
            <person name="Fields C.J."/>
        </authorList>
    </citation>
    <scope>NUCLEOTIDE SEQUENCE</scope>
    <source>
        <strain evidence="1">Niue_2</strain>
        <tissue evidence="1">Leaf</tissue>
    </source>
</reference>
<dbReference type="AlphaFoldDB" id="A0A843XBB5"/>
<sequence length="129" mass="15086">MERQKPIPQPFFPSYNRTPKNLGCLNTLHPNTRDEFTTCWGRVEEFLVAGELWIDHKKDIFFPRSSAATCTNHPLEVDQRNEFTTCWGHVEELLGVGELWIDHKKDIFFPRLSAATCTNRPLEEDQRLL</sequence>
<protein>
    <submittedName>
        <fullName evidence="1">Uncharacterized protein</fullName>
    </submittedName>
</protein>
<comment type="caution">
    <text evidence="1">The sequence shown here is derived from an EMBL/GenBank/DDBJ whole genome shotgun (WGS) entry which is preliminary data.</text>
</comment>
<accession>A0A843XBB5</accession>
<name>A0A843XBB5_COLES</name>